<dbReference type="STRING" id="561720.SAMN06275492_101157"/>
<accession>A0A1X7I7R2</accession>
<organism evidence="4 5">
    <name type="scientific">Dethiosulfovibrio salsuginis</name>
    <dbReference type="NCBI Taxonomy" id="561720"/>
    <lineage>
        <taxon>Bacteria</taxon>
        <taxon>Thermotogati</taxon>
        <taxon>Synergistota</taxon>
        <taxon>Synergistia</taxon>
        <taxon>Synergistales</taxon>
        <taxon>Dethiosulfovibrionaceae</taxon>
        <taxon>Dethiosulfovibrio</taxon>
    </lineage>
</organism>
<dbReference type="GO" id="GO:0042834">
    <property type="term" value="F:peptidoglycan binding"/>
    <property type="evidence" value="ECO:0007669"/>
    <property type="project" value="InterPro"/>
</dbReference>
<evidence type="ECO:0000256" key="2">
    <source>
        <dbReference type="SAM" id="Phobius"/>
    </source>
</evidence>
<keyword evidence="5" id="KW-1185">Reference proteome</keyword>
<dbReference type="Pfam" id="PF05036">
    <property type="entry name" value="SPOR"/>
    <property type="match status" value="1"/>
</dbReference>
<keyword evidence="2" id="KW-1133">Transmembrane helix</keyword>
<dbReference type="AlphaFoldDB" id="A0A1X7I7R2"/>
<dbReference type="PANTHER" id="PTHR38687:SF1">
    <property type="entry name" value="CELL DIVISION PROTEIN DEDD"/>
    <property type="match status" value="1"/>
</dbReference>
<name>A0A1X7I7R2_9BACT</name>
<dbReference type="SUPFAM" id="SSF110997">
    <property type="entry name" value="Sporulation related repeat"/>
    <property type="match status" value="1"/>
</dbReference>
<evidence type="ECO:0000259" key="3">
    <source>
        <dbReference type="PROSITE" id="PS51724"/>
    </source>
</evidence>
<evidence type="ECO:0000256" key="1">
    <source>
        <dbReference type="SAM" id="MobiDB-lite"/>
    </source>
</evidence>
<dbReference type="GO" id="GO:0032153">
    <property type="term" value="C:cell division site"/>
    <property type="evidence" value="ECO:0007669"/>
    <property type="project" value="TreeGrafter"/>
</dbReference>
<dbReference type="PANTHER" id="PTHR38687">
    <property type="entry name" value="CELL DIVISION PROTEIN DEDD-RELATED"/>
    <property type="match status" value="1"/>
</dbReference>
<keyword evidence="2" id="KW-0812">Transmembrane</keyword>
<dbReference type="GO" id="GO:0032506">
    <property type="term" value="P:cytokinetic process"/>
    <property type="evidence" value="ECO:0007669"/>
    <property type="project" value="TreeGrafter"/>
</dbReference>
<dbReference type="EMBL" id="FXBB01000001">
    <property type="protein sequence ID" value="SMG09964.1"/>
    <property type="molecule type" value="Genomic_DNA"/>
</dbReference>
<dbReference type="GO" id="GO:0030428">
    <property type="term" value="C:cell septum"/>
    <property type="evidence" value="ECO:0007669"/>
    <property type="project" value="TreeGrafter"/>
</dbReference>
<dbReference type="Gene3D" id="3.30.70.1070">
    <property type="entry name" value="Sporulation related repeat"/>
    <property type="match status" value="1"/>
</dbReference>
<dbReference type="InterPro" id="IPR052521">
    <property type="entry name" value="Cell_div_SPOR-domain"/>
</dbReference>
<gene>
    <name evidence="4" type="ORF">SAMN06275492_101157</name>
</gene>
<feature type="compositionally biased region" description="Polar residues" evidence="1">
    <location>
        <begin position="98"/>
        <end position="130"/>
    </location>
</feature>
<sequence length="204" mass="22343">MSRSSNRRKKQLFPFGYLMIPLIGIIGVGLLFWGGKLFFMPKPESPSLDYVEQNASPVLGKVTNVEVIEEDVPEEGVVAVPIVVDPKRPHVSQPEMVQPSSQKPQKNPSQATRPPTAKTPSTAPNPTGTSWLVQIGSFKQKSMADSLASEVRSKGFKVTVGRGNVDGVVYYRVLIPGGNNRPEAQSLGEKLSSMGYPYFIFPRK</sequence>
<dbReference type="Proteomes" id="UP000193355">
    <property type="component" value="Unassembled WGS sequence"/>
</dbReference>
<feature type="transmembrane region" description="Helical" evidence="2">
    <location>
        <begin position="12"/>
        <end position="33"/>
    </location>
</feature>
<evidence type="ECO:0000313" key="4">
    <source>
        <dbReference type="EMBL" id="SMG09964.1"/>
    </source>
</evidence>
<keyword evidence="2" id="KW-0472">Membrane</keyword>
<dbReference type="InterPro" id="IPR007730">
    <property type="entry name" value="SPOR-like_dom"/>
</dbReference>
<proteinExistence type="predicted"/>
<dbReference type="InterPro" id="IPR036680">
    <property type="entry name" value="SPOR-like_sf"/>
</dbReference>
<feature type="region of interest" description="Disordered" evidence="1">
    <location>
        <begin position="90"/>
        <end position="130"/>
    </location>
</feature>
<protein>
    <submittedName>
        <fullName evidence="4">Sporulation related domain-containing protein</fullName>
    </submittedName>
</protein>
<evidence type="ECO:0000313" key="5">
    <source>
        <dbReference type="Proteomes" id="UP000193355"/>
    </source>
</evidence>
<reference evidence="5" key="1">
    <citation type="submission" date="2017-04" db="EMBL/GenBank/DDBJ databases">
        <authorList>
            <person name="Varghese N."/>
            <person name="Submissions S."/>
        </authorList>
    </citation>
    <scope>NUCLEOTIDE SEQUENCE [LARGE SCALE GENOMIC DNA]</scope>
    <source>
        <strain evidence="5">USBA 82</strain>
    </source>
</reference>
<feature type="domain" description="SPOR" evidence="3">
    <location>
        <begin position="125"/>
        <end position="204"/>
    </location>
</feature>
<dbReference type="PROSITE" id="PS51724">
    <property type="entry name" value="SPOR"/>
    <property type="match status" value="1"/>
</dbReference>